<dbReference type="AlphaFoldDB" id="A0A9X3DQW9"/>
<sequence length="103" mass="12136">MNKSVYSYTSIIDRLVEFNDSHEGDDLNESQRIWVIQNNCAMKKSILRHFEFLLANIDEYNKTYNFNETKESIVESSLEHVEDYVEYSEKLSKLGKTCEPSEN</sequence>
<reference evidence="1" key="1">
    <citation type="submission" date="2022-11" db="EMBL/GenBank/DDBJ databases">
        <title>Biodiversity and phylogenetic relationships of bacteria.</title>
        <authorList>
            <person name="Machado R.A.R."/>
            <person name="Bhat A."/>
            <person name="Loulou A."/>
            <person name="Kallel S."/>
        </authorList>
    </citation>
    <scope>NUCLEOTIDE SEQUENCE</scope>
    <source>
        <strain evidence="1">A-IN1</strain>
    </source>
</reference>
<evidence type="ECO:0000313" key="2">
    <source>
        <dbReference type="Proteomes" id="UP001146019"/>
    </source>
</evidence>
<dbReference type="Proteomes" id="UP001146019">
    <property type="component" value="Unassembled WGS sequence"/>
</dbReference>
<dbReference type="EMBL" id="JAPKMY010000002">
    <property type="protein sequence ID" value="MCX5466875.1"/>
    <property type="molecule type" value="Genomic_DNA"/>
</dbReference>
<accession>A0A9X3DQW9</accession>
<keyword evidence="2" id="KW-1185">Reference proteome</keyword>
<protein>
    <submittedName>
        <fullName evidence="1">Uncharacterized protein</fullName>
    </submittedName>
</protein>
<organism evidence="1 2">
    <name type="scientific">Acinetobacter nematophilus</name>
    <dbReference type="NCBI Taxonomy" id="2994642"/>
    <lineage>
        <taxon>Bacteria</taxon>
        <taxon>Pseudomonadati</taxon>
        <taxon>Pseudomonadota</taxon>
        <taxon>Gammaproteobacteria</taxon>
        <taxon>Moraxellales</taxon>
        <taxon>Moraxellaceae</taxon>
        <taxon>Acinetobacter</taxon>
    </lineage>
</organism>
<proteinExistence type="predicted"/>
<comment type="caution">
    <text evidence="1">The sequence shown here is derived from an EMBL/GenBank/DDBJ whole genome shotgun (WGS) entry which is preliminary data.</text>
</comment>
<name>A0A9X3DQW9_9GAMM</name>
<dbReference type="RefSeq" id="WP_266129329.1">
    <property type="nucleotide sequence ID" value="NZ_JAPKMY010000002.1"/>
</dbReference>
<evidence type="ECO:0000313" key="1">
    <source>
        <dbReference type="EMBL" id="MCX5466875.1"/>
    </source>
</evidence>
<gene>
    <name evidence="1" type="ORF">OSH00_03870</name>
</gene>